<proteinExistence type="inferred from homology"/>
<dbReference type="EC" id="3.5.1.4" evidence="3"/>
<comment type="catalytic activity">
    <reaction evidence="1">
        <text>a monocarboxylic acid amide + H2O = a monocarboxylate + NH4(+)</text>
        <dbReference type="Rhea" id="RHEA:12020"/>
        <dbReference type="ChEBI" id="CHEBI:15377"/>
        <dbReference type="ChEBI" id="CHEBI:28938"/>
        <dbReference type="ChEBI" id="CHEBI:35757"/>
        <dbReference type="ChEBI" id="CHEBI:83628"/>
        <dbReference type="EC" id="3.5.1.4"/>
    </reaction>
</comment>
<sequence>MTTSSELDTLTVAETSRAVRAKHLSPVETTEAAIERIERRNPSLNAVTYKGYEDARTHARRLEARIAQGEDIGVLAGVPSLMKDLFGFKPGWPATLGGLSALSRNISDTWSMFPARVEAAGSIVVGQTNSPAFGFRGTTDNATVGPTRNPFDPTRNPGGSSGGSSAAVADGMVPLAGATDGGGSIRIPAAWSGVVGFQPSAGRLPFVARPNAFGTSCFLYEGPITRTVEDSALAMTALHGFDRRDPIALDGTVDFMGALTRGVKGKRIGYTTDYGIFPVEKQVRDVVDDAVRAFEDLGAVVEPIDFGFTVSQGELSDMWSRVTAFGVYETLASLAANGLDLRSETPSELPESMMHWVDLVPTLGVDDLIRDQRMRTSVYDRFADVFASYDYIVAPTLACMPVLNGDDGETQGPKEINGEPVDPLIGWCMTYFTNFTGNPSASVPAGLSNGLPVGMLVMGRRHDDAGVMAAIAAFEQARPWSHHYRIPATRTL</sequence>
<reference evidence="6 7" key="1">
    <citation type="submission" date="2019-10" db="EMBL/GenBank/DDBJ databases">
        <title>Draft Genome Assembly of Rhodococcus zopfii DSM44189.</title>
        <authorList>
            <person name="Sutton J.M."/>
            <person name="Akob D.M."/>
            <person name="Bushman T.J."/>
        </authorList>
    </citation>
    <scope>NUCLEOTIDE SEQUENCE [LARGE SCALE GENOMIC DNA]</scope>
    <source>
        <strain evidence="6 7">DSM 44189</strain>
    </source>
</reference>
<organism evidence="6 7">
    <name type="scientific">Rhodococcus zopfii</name>
    <dbReference type="NCBI Taxonomy" id="43772"/>
    <lineage>
        <taxon>Bacteria</taxon>
        <taxon>Bacillati</taxon>
        <taxon>Actinomycetota</taxon>
        <taxon>Actinomycetes</taxon>
        <taxon>Mycobacteriales</taxon>
        <taxon>Nocardiaceae</taxon>
        <taxon>Rhodococcus</taxon>
    </lineage>
</organism>
<protein>
    <recommendedName>
        <fullName evidence="3">amidase</fullName>
        <ecNumber evidence="3">3.5.1.4</ecNumber>
    </recommendedName>
</protein>
<dbReference type="EMBL" id="WBMO01000005">
    <property type="protein sequence ID" value="MDV2477891.1"/>
    <property type="molecule type" value="Genomic_DNA"/>
</dbReference>
<keyword evidence="7" id="KW-1185">Reference proteome</keyword>
<accession>A0ABU3WV62</accession>
<comment type="caution">
    <text evidence="6">The sequence shown here is derived from an EMBL/GenBank/DDBJ whole genome shotgun (WGS) entry which is preliminary data.</text>
</comment>
<gene>
    <name evidence="6" type="ORF">F8M49_25435</name>
</gene>
<feature type="region of interest" description="Disordered" evidence="4">
    <location>
        <begin position="134"/>
        <end position="165"/>
    </location>
</feature>
<dbReference type="Proteomes" id="UP001275440">
    <property type="component" value="Unassembled WGS sequence"/>
</dbReference>
<dbReference type="PANTHER" id="PTHR11895:SF7">
    <property type="entry name" value="GLUTAMYL-TRNA(GLN) AMIDOTRANSFERASE SUBUNIT A, MITOCHONDRIAL"/>
    <property type="match status" value="1"/>
</dbReference>
<dbReference type="Gene3D" id="3.90.1300.10">
    <property type="entry name" value="Amidase signature (AS) domain"/>
    <property type="match status" value="1"/>
</dbReference>
<dbReference type="SUPFAM" id="SSF75304">
    <property type="entry name" value="Amidase signature (AS) enzymes"/>
    <property type="match status" value="1"/>
</dbReference>
<dbReference type="PANTHER" id="PTHR11895">
    <property type="entry name" value="TRANSAMIDASE"/>
    <property type="match status" value="1"/>
</dbReference>
<comment type="similarity">
    <text evidence="2">Belongs to the amidase family.</text>
</comment>
<evidence type="ECO:0000256" key="3">
    <source>
        <dbReference type="ARBA" id="ARBA00012922"/>
    </source>
</evidence>
<evidence type="ECO:0000313" key="6">
    <source>
        <dbReference type="EMBL" id="MDV2477891.1"/>
    </source>
</evidence>
<dbReference type="InterPro" id="IPR036928">
    <property type="entry name" value="AS_sf"/>
</dbReference>
<dbReference type="InterPro" id="IPR020556">
    <property type="entry name" value="Amidase_CS"/>
</dbReference>
<evidence type="ECO:0000256" key="2">
    <source>
        <dbReference type="ARBA" id="ARBA00009199"/>
    </source>
</evidence>
<evidence type="ECO:0000256" key="4">
    <source>
        <dbReference type="SAM" id="MobiDB-lite"/>
    </source>
</evidence>
<dbReference type="PROSITE" id="PS00571">
    <property type="entry name" value="AMIDASES"/>
    <property type="match status" value="1"/>
</dbReference>
<dbReference type="InterPro" id="IPR000120">
    <property type="entry name" value="Amidase"/>
</dbReference>
<evidence type="ECO:0000259" key="5">
    <source>
        <dbReference type="Pfam" id="PF01425"/>
    </source>
</evidence>
<feature type="domain" description="Amidase" evidence="5">
    <location>
        <begin position="28"/>
        <end position="467"/>
    </location>
</feature>
<evidence type="ECO:0000256" key="1">
    <source>
        <dbReference type="ARBA" id="ARBA00001311"/>
    </source>
</evidence>
<dbReference type="Pfam" id="PF01425">
    <property type="entry name" value="Amidase"/>
    <property type="match status" value="1"/>
</dbReference>
<evidence type="ECO:0000313" key="7">
    <source>
        <dbReference type="Proteomes" id="UP001275440"/>
    </source>
</evidence>
<name>A0ABU3WV62_9NOCA</name>
<dbReference type="InterPro" id="IPR023631">
    <property type="entry name" value="Amidase_dom"/>
</dbReference>